<dbReference type="RefSeq" id="XP_022390106.1">
    <property type="nucleotide sequence ID" value="XM_022531952.1"/>
</dbReference>
<keyword evidence="3" id="KW-1185">Reference proteome</keyword>
<evidence type="ECO:0000313" key="2">
    <source>
        <dbReference type="EMBL" id="OGM46389.1"/>
    </source>
</evidence>
<sequence length="134" mass="15180">MEQASNNPDSTSAPASATESPELDNDFPVIYDAWRPYLSPCKKTDEIFSKHSDVIKAIMDRVDTAGFLSVGSYRVSDNEARQDSRPTVMIAVEREHRRDWSPVVEEVKRILAEFEIPTVRVMIYREPTVASCSK</sequence>
<name>A0A1F8A4Q8_9EURO</name>
<gene>
    <name evidence="2" type="ORF">ABOM_004823</name>
</gene>
<organism evidence="2 3">
    <name type="scientific">Aspergillus bombycis</name>
    <dbReference type="NCBI Taxonomy" id="109264"/>
    <lineage>
        <taxon>Eukaryota</taxon>
        <taxon>Fungi</taxon>
        <taxon>Dikarya</taxon>
        <taxon>Ascomycota</taxon>
        <taxon>Pezizomycotina</taxon>
        <taxon>Eurotiomycetes</taxon>
        <taxon>Eurotiomycetidae</taxon>
        <taxon>Eurotiales</taxon>
        <taxon>Aspergillaceae</taxon>
        <taxon>Aspergillus</taxon>
    </lineage>
</organism>
<accession>A0A1F8A4Q8</accession>
<reference evidence="2 3" key="1">
    <citation type="journal article" date="2016" name="Genome Biol. Evol.">
        <title>Draft genome sequence of an aflatoxigenic Aspergillus species, A. bombycis.</title>
        <authorList>
            <person name="Moore G.G."/>
            <person name="Mack B.M."/>
            <person name="Beltz S.B."/>
            <person name="Gilbert M.K."/>
        </authorList>
    </citation>
    <scope>NUCLEOTIDE SEQUENCE [LARGE SCALE GENOMIC DNA]</scope>
    <source>
        <strain evidence="3">NRRL 26010</strain>
    </source>
</reference>
<dbReference type="AlphaFoldDB" id="A0A1F8A4Q8"/>
<evidence type="ECO:0000256" key="1">
    <source>
        <dbReference type="SAM" id="MobiDB-lite"/>
    </source>
</evidence>
<proteinExistence type="predicted"/>
<protein>
    <submittedName>
        <fullName evidence="2">Uncharacterized protein</fullName>
    </submittedName>
</protein>
<feature type="compositionally biased region" description="Low complexity" evidence="1">
    <location>
        <begin position="1"/>
        <end position="20"/>
    </location>
</feature>
<comment type="caution">
    <text evidence="2">The sequence shown here is derived from an EMBL/GenBank/DDBJ whole genome shotgun (WGS) entry which is preliminary data.</text>
</comment>
<dbReference type="EMBL" id="LYCR01000032">
    <property type="protein sequence ID" value="OGM46389.1"/>
    <property type="molecule type" value="Genomic_DNA"/>
</dbReference>
<dbReference type="OrthoDB" id="5424209at2759"/>
<dbReference type="GeneID" id="34448213"/>
<evidence type="ECO:0000313" key="3">
    <source>
        <dbReference type="Proteomes" id="UP000179179"/>
    </source>
</evidence>
<dbReference type="Proteomes" id="UP000179179">
    <property type="component" value="Unassembled WGS sequence"/>
</dbReference>
<dbReference type="STRING" id="109264.A0A1F8A4Q8"/>
<feature type="region of interest" description="Disordered" evidence="1">
    <location>
        <begin position="1"/>
        <end position="24"/>
    </location>
</feature>